<dbReference type="PANTHER" id="PTHR46652:SF7">
    <property type="entry name" value="LEUCINE-RICH REPEAT AND IQ DOMAIN-CONTAINING PROTEIN 1"/>
    <property type="match status" value="1"/>
</dbReference>
<dbReference type="InterPro" id="IPR050836">
    <property type="entry name" value="SDS22/Internalin_LRR"/>
</dbReference>
<reference evidence="5" key="2">
    <citation type="submission" date="2025-09" db="UniProtKB">
        <authorList>
            <consortium name="Ensembl"/>
        </authorList>
    </citation>
    <scope>IDENTIFICATION</scope>
</reference>
<evidence type="ECO:0000256" key="2">
    <source>
        <dbReference type="ARBA" id="ARBA00022737"/>
    </source>
</evidence>
<evidence type="ECO:0000256" key="1">
    <source>
        <dbReference type="ARBA" id="ARBA00022614"/>
    </source>
</evidence>
<evidence type="ECO:0000313" key="5">
    <source>
        <dbReference type="Ensembl" id="ENSSOCP00000018777.1"/>
    </source>
</evidence>
<dbReference type="InterPro" id="IPR032675">
    <property type="entry name" value="LRR_dom_sf"/>
</dbReference>
<feature type="region of interest" description="Disordered" evidence="4">
    <location>
        <begin position="209"/>
        <end position="234"/>
    </location>
</feature>
<feature type="compositionally biased region" description="Basic residues" evidence="4">
    <location>
        <begin position="498"/>
        <end position="508"/>
    </location>
</feature>
<sequence>SCNSRSTSDEIGTDDHFVCLVDYKFIAEVEMSVSLTHHEVEEKCRQEFEQWEKRQRELEDEKRKKWKAERESQEKQNKEDHARRVQHLEEFEAERIKLELLHKKHQAAIEDELQKERKAWRHKMMQHEGLIMKLELQMKEEKKALEEQKAKERQHLAEQQHTAAVKIQARFRSFLVHKKYASILKEWKDEIKKKQKILKEIEKEMKKKEEKMKTRMEENRQKKEEGKKRQEVERQEHLEQVRRYEEYEKKKASLRLEREKQLQIRREEQRKLGEIKAKAVMTESGENNEENMKKDKQIENTKVIREQKKKLSKQVEEQKENETEMMDETNNWMIPAERNLTPTPNMLGSEKENSSQVNNENIYMNSIRHVEENYSQTRDLNKAPNSHTLEDKSVNFGATDTVENKANNICSSPPNVQPNASNREVKDQFSQSETMNKTVFLTEDANEEVRDTWERIQDIAECSSRLILPDDIEKKRINWMNTCKSWSKICEENQRKQATTKKRPKKSSVSKMPPLSTQKIIHSGPWSTLQQVTTLTLEDLPACSLSTLSECSNLQVLTLRRCGLVALEGLSNCKDLKYINVEENNIQIIDCENLENLCILILNKNHLSSVCGLDGCINLQNLELSYNRITRIGKKLVKNYSNLCNNICAVYIQHYTSLGFRHISTLMRNNKINLLKTLHLYPCGLESLKSLQQLIMDHNQLISTKGLWEAPTLIHLDCSFNHLTQVEGIENCGLLQILKLQGNNLQEFPRLENHVLLRELYLDDNSISAVRMLPLYWLPLLNILPLTKLIGCHKLRELSLSGNPLLQESNWRATLSKVLPSLQFLDGEILNCRTLPTTERIKGSELRTFLELCQVQIEENDLLKKRAAELGQCWYFNQLMKLSIKHRYAHEYGELNITDRDGPEALKNHLKQTSTGCLQENNLFIMGATENKQVLLDPSKRWITTGHIQATFINSSIPVHQKENKEYQRVKQKSTESCINYSGENKGNNNMSAQLTLQQSVIAAMIQSLWRQYNARRKTGCTKTENHQFIEALRQKHEAATAFWKGFLLRKKLASAIAAVKSDEVEDDYEVINVDDFTFSEVRDAEENWRARGKTYSTRFPSKTILLSNQSKLFSSPRGFKDISTAQLMLKRAHKMKPKKYSNKNLDPAVRLALFKNHENKHLHVKPPRKTQPINAGYFEGKKEEFSQLDTALDEKLQRRKDFTYQWLHTQLLDYEAASSKNMKCCHFLPELDPAIRDSRRVQLVASPVSREDTDLDLVSMASGSALTENREKNKQQHRHSARSSSKLWLLSISIKLIILV</sequence>
<evidence type="ECO:0008006" key="7">
    <source>
        <dbReference type="Google" id="ProtNLM"/>
    </source>
</evidence>
<reference evidence="5" key="1">
    <citation type="submission" date="2025-08" db="UniProtKB">
        <authorList>
            <consortium name="Ensembl"/>
        </authorList>
    </citation>
    <scope>IDENTIFICATION</scope>
</reference>
<evidence type="ECO:0000256" key="3">
    <source>
        <dbReference type="SAM" id="Coils"/>
    </source>
</evidence>
<keyword evidence="3" id="KW-0175">Coiled coil</keyword>
<dbReference type="PROSITE" id="PS51450">
    <property type="entry name" value="LRR"/>
    <property type="match status" value="1"/>
</dbReference>
<keyword evidence="6" id="KW-1185">Reference proteome</keyword>
<organism evidence="5 6">
    <name type="scientific">Strix occidentalis caurina</name>
    <name type="common">northern spotted owl</name>
    <dbReference type="NCBI Taxonomy" id="311401"/>
    <lineage>
        <taxon>Eukaryota</taxon>
        <taxon>Metazoa</taxon>
        <taxon>Chordata</taxon>
        <taxon>Craniata</taxon>
        <taxon>Vertebrata</taxon>
        <taxon>Euteleostomi</taxon>
        <taxon>Archelosauria</taxon>
        <taxon>Archosauria</taxon>
        <taxon>Dinosauria</taxon>
        <taxon>Saurischia</taxon>
        <taxon>Theropoda</taxon>
        <taxon>Coelurosauria</taxon>
        <taxon>Aves</taxon>
        <taxon>Neognathae</taxon>
        <taxon>Neoaves</taxon>
        <taxon>Telluraves</taxon>
        <taxon>Strigiformes</taxon>
        <taxon>Strigidae</taxon>
        <taxon>Strix</taxon>
    </lineage>
</organism>
<protein>
    <recommendedName>
        <fullName evidence="7">Leucine-rich repeat and IQ domain-containing protein 1</fullName>
    </recommendedName>
</protein>
<dbReference type="PANTHER" id="PTHR46652">
    <property type="entry name" value="LEUCINE-RICH REPEAT AND IQ DOMAIN-CONTAINING PROTEIN 1-RELATED"/>
    <property type="match status" value="1"/>
</dbReference>
<dbReference type="Proteomes" id="UP000694551">
    <property type="component" value="Unplaced"/>
</dbReference>
<keyword evidence="2" id="KW-0677">Repeat</keyword>
<dbReference type="InterPro" id="IPR001611">
    <property type="entry name" value="Leu-rich_rpt"/>
</dbReference>
<evidence type="ECO:0000256" key="4">
    <source>
        <dbReference type="SAM" id="MobiDB-lite"/>
    </source>
</evidence>
<name>A0A8D0FLW4_STROC</name>
<dbReference type="SMART" id="SM00015">
    <property type="entry name" value="IQ"/>
    <property type="match status" value="3"/>
</dbReference>
<feature type="coiled-coil region" evidence="3">
    <location>
        <begin position="301"/>
        <end position="328"/>
    </location>
</feature>
<dbReference type="Gene3D" id="3.80.10.10">
    <property type="entry name" value="Ribonuclease Inhibitor"/>
    <property type="match status" value="2"/>
</dbReference>
<dbReference type="PROSITE" id="PS50096">
    <property type="entry name" value="IQ"/>
    <property type="match status" value="1"/>
</dbReference>
<proteinExistence type="predicted"/>
<dbReference type="InterPro" id="IPR000048">
    <property type="entry name" value="IQ_motif_EF-hand-BS"/>
</dbReference>
<feature type="region of interest" description="Disordered" evidence="4">
    <location>
        <begin position="56"/>
        <end position="84"/>
    </location>
</feature>
<dbReference type="Pfam" id="PF00612">
    <property type="entry name" value="IQ"/>
    <property type="match status" value="1"/>
</dbReference>
<dbReference type="SUPFAM" id="SSF52058">
    <property type="entry name" value="L domain-like"/>
    <property type="match status" value="1"/>
</dbReference>
<dbReference type="Ensembl" id="ENSSOCT00000019252.1">
    <property type="protein sequence ID" value="ENSSOCP00000018777.1"/>
    <property type="gene ID" value="ENSSOCG00000014040.1"/>
</dbReference>
<evidence type="ECO:0000313" key="6">
    <source>
        <dbReference type="Proteomes" id="UP000694551"/>
    </source>
</evidence>
<feature type="region of interest" description="Disordered" evidence="4">
    <location>
        <begin position="494"/>
        <end position="514"/>
    </location>
</feature>
<keyword evidence="1" id="KW-0433">Leucine-rich repeat</keyword>
<accession>A0A8D0FLW4</accession>